<evidence type="ECO:0000256" key="2">
    <source>
        <dbReference type="ARBA" id="ARBA00022737"/>
    </source>
</evidence>
<keyword evidence="2" id="KW-0677">Repeat</keyword>
<dbReference type="EMBL" id="CACVKT020005268">
    <property type="protein sequence ID" value="CAC5394267.1"/>
    <property type="molecule type" value="Genomic_DNA"/>
</dbReference>
<name>A0A6J8CGU1_MYTCO</name>
<dbReference type="Gene3D" id="3.80.10.10">
    <property type="entry name" value="Ribonuclease Inhibitor"/>
    <property type="match status" value="1"/>
</dbReference>
<feature type="signal peptide" evidence="3">
    <location>
        <begin position="1"/>
        <end position="18"/>
    </location>
</feature>
<sequence>MALLWMLIYFTCCVCGSGQCINIDDNCSIVFATEVHDVTCYVDEDDTLCFSDILKTINKHKMATEDNESAVSLRINCKNGAKVSMKQPIKLQGLTMLEVRNCYIQNYYDYDFSPEVSSIEPSLRHLTFSNCIFEYRNSVFTRNVLNHYSEVLKQERCEFPQNLEHYILRNISFAFPEPFVINDPYYKEKEKYEKQRLITRCIYDNLTLIEISSCSSITTEHTINAILENGIFTALTEINLANNKLSRVPTSLFTDVMYKTMKKIKKIDLSRNSLTDLRFLYRPFTFSGSLYVDVSQNRIAEVSNEDVRTLKSFSKFSYNAVNISDNPLRCARDQQTFYEFVKSANNSRWSSYRYLNSMTCVHQNQQVETLSKISYQDDDEFDLLPISPACILSKDINSEKEQNATNELSDLKSLVVGLTESMNTFCDKITKRIDDFERNIPRQIASIIEIKVTEEIRKVKDQFQKELETLSK</sequence>
<dbReference type="PANTHER" id="PTHR45617">
    <property type="entry name" value="LEUCINE RICH REPEAT FAMILY PROTEIN"/>
    <property type="match status" value="1"/>
</dbReference>
<protein>
    <submittedName>
        <fullName evidence="4">Uncharacterized protein</fullName>
    </submittedName>
</protein>
<feature type="chain" id="PRO_5026826393" evidence="3">
    <location>
        <begin position="19"/>
        <end position="472"/>
    </location>
</feature>
<accession>A0A6J8CGU1</accession>
<dbReference type="SUPFAM" id="SSF52047">
    <property type="entry name" value="RNI-like"/>
    <property type="match status" value="1"/>
</dbReference>
<dbReference type="AlphaFoldDB" id="A0A6J8CGU1"/>
<dbReference type="Proteomes" id="UP000507470">
    <property type="component" value="Unassembled WGS sequence"/>
</dbReference>
<gene>
    <name evidence="4" type="ORF">MCOR_29030</name>
</gene>
<organism evidence="4 5">
    <name type="scientific">Mytilus coruscus</name>
    <name type="common">Sea mussel</name>
    <dbReference type="NCBI Taxonomy" id="42192"/>
    <lineage>
        <taxon>Eukaryota</taxon>
        <taxon>Metazoa</taxon>
        <taxon>Spiralia</taxon>
        <taxon>Lophotrochozoa</taxon>
        <taxon>Mollusca</taxon>
        <taxon>Bivalvia</taxon>
        <taxon>Autobranchia</taxon>
        <taxon>Pteriomorphia</taxon>
        <taxon>Mytilida</taxon>
        <taxon>Mytiloidea</taxon>
        <taxon>Mytilidae</taxon>
        <taxon>Mytilinae</taxon>
        <taxon>Mytilus</taxon>
    </lineage>
</organism>
<keyword evidence="5" id="KW-1185">Reference proteome</keyword>
<reference evidence="4 5" key="1">
    <citation type="submission" date="2020-06" db="EMBL/GenBank/DDBJ databases">
        <authorList>
            <person name="Li R."/>
            <person name="Bekaert M."/>
        </authorList>
    </citation>
    <scope>NUCLEOTIDE SEQUENCE [LARGE SCALE GENOMIC DNA]</scope>
    <source>
        <strain evidence="5">wild</strain>
    </source>
</reference>
<dbReference type="OrthoDB" id="1421090at2759"/>
<proteinExistence type="predicted"/>
<keyword evidence="1" id="KW-0433">Leucine-rich repeat</keyword>
<evidence type="ECO:0000256" key="1">
    <source>
        <dbReference type="ARBA" id="ARBA00022614"/>
    </source>
</evidence>
<dbReference type="PANTHER" id="PTHR45617:SF169">
    <property type="entry name" value="LRRCT DOMAIN-CONTAINING PROTEIN"/>
    <property type="match status" value="1"/>
</dbReference>
<dbReference type="InterPro" id="IPR032675">
    <property type="entry name" value="LRR_dom_sf"/>
</dbReference>
<evidence type="ECO:0000313" key="5">
    <source>
        <dbReference type="Proteomes" id="UP000507470"/>
    </source>
</evidence>
<evidence type="ECO:0000313" key="4">
    <source>
        <dbReference type="EMBL" id="CAC5394267.1"/>
    </source>
</evidence>
<evidence type="ECO:0000256" key="3">
    <source>
        <dbReference type="SAM" id="SignalP"/>
    </source>
</evidence>
<keyword evidence="3" id="KW-0732">Signal</keyword>